<evidence type="ECO:0008006" key="5">
    <source>
        <dbReference type="Google" id="ProtNLM"/>
    </source>
</evidence>
<accession>A0ABW1AG27</accession>
<name>A0ABW1AG27_9ACTN</name>
<feature type="transmembrane region" description="Helical" evidence="2">
    <location>
        <begin position="40"/>
        <end position="59"/>
    </location>
</feature>
<keyword evidence="4" id="KW-1185">Reference proteome</keyword>
<protein>
    <recommendedName>
        <fullName evidence="5">Integral membrane protein</fullName>
    </recommendedName>
</protein>
<dbReference type="RefSeq" id="WP_378290607.1">
    <property type="nucleotide sequence ID" value="NZ_JBHSON010000115.1"/>
</dbReference>
<comment type="caution">
    <text evidence="3">The sequence shown here is derived from an EMBL/GenBank/DDBJ whole genome shotgun (WGS) entry which is preliminary data.</text>
</comment>
<organism evidence="3 4">
    <name type="scientific">Actinomadura rugatobispora</name>
    <dbReference type="NCBI Taxonomy" id="1994"/>
    <lineage>
        <taxon>Bacteria</taxon>
        <taxon>Bacillati</taxon>
        <taxon>Actinomycetota</taxon>
        <taxon>Actinomycetes</taxon>
        <taxon>Streptosporangiales</taxon>
        <taxon>Thermomonosporaceae</taxon>
        <taxon>Actinomadura</taxon>
    </lineage>
</organism>
<evidence type="ECO:0000313" key="4">
    <source>
        <dbReference type="Proteomes" id="UP001596074"/>
    </source>
</evidence>
<keyword evidence="2" id="KW-0812">Transmembrane</keyword>
<evidence type="ECO:0000256" key="1">
    <source>
        <dbReference type="SAM" id="MobiDB-lite"/>
    </source>
</evidence>
<sequence length="150" mass="15484">MGVLLRVLVAAGLAADAYVHWVFASDMAFVDGGSVGGDVLFRVQAVVAALAGILVLVLARRWTYAVAFLVAASAVGALLLYYSVDVGAIGPLPDMYEPVWYGEKTISLVGEGIAALAALAGVLTARRKRAEGTPGPSESASEGPVRQQPL</sequence>
<reference evidence="4" key="1">
    <citation type="journal article" date="2019" name="Int. J. Syst. Evol. Microbiol.">
        <title>The Global Catalogue of Microorganisms (GCM) 10K type strain sequencing project: providing services to taxonomists for standard genome sequencing and annotation.</title>
        <authorList>
            <consortium name="The Broad Institute Genomics Platform"/>
            <consortium name="The Broad Institute Genome Sequencing Center for Infectious Disease"/>
            <person name="Wu L."/>
            <person name="Ma J."/>
        </authorList>
    </citation>
    <scope>NUCLEOTIDE SEQUENCE [LARGE SCALE GENOMIC DNA]</scope>
    <source>
        <strain evidence="4">KCTC 42087</strain>
    </source>
</reference>
<proteinExistence type="predicted"/>
<evidence type="ECO:0000313" key="3">
    <source>
        <dbReference type="EMBL" id="MFC5753514.1"/>
    </source>
</evidence>
<keyword evidence="2" id="KW-1133">Transmembrane helix</keyword>
<feature type="region of interest" description="Disordered" evidence="1">
    <location>
        <begin position="128"/>
        <end position="150"/>
    </location>
</feature>
<keyword evidence="2" id="KW-0472">Membrane</keyword>
<dbReference type="Proteomes" id="UP001596074">
    <property type="component" value="Unassembled WGS sequence"/>
</dbReference>
<feature type="transmembrane region" description="Helical" evidence="2">
    <location>
        <begin position="104"/>
        <end position="125"/>
    </location>
</feature>
<gene>
    <name evidence="3" type="ORF">ACFPZN_48515</name>
</gene>
<feature type="transmembrane region" description="Helical" evidence="2">
    <location>
        <begin position="66"/>
        <end position="84"/>
    </location>
</feature>
<dbReference type="EMBL" id="JBHSON010000115">
    <property type="protein sequence ID" value="MFC5753514.1"/>
    <property type="molecule type" value="Genomic_DNA"/>
</dbReference>
<evidence type="ECO:0000256" key="2">
    <source>
        <dbReference type="SAM" id="Phobius"/>
    </source>
</evidence>